<proteinExistence type="predicted"/>
<evidence type="ECO:0000313" key="3">
    <source>
        <dbReference type="Proteomes" id="UP000828390"/>
    </source>
</evidence>
<evidence type="ECO:0000313" key="2">
    <source>
        <dbReference type="EMBL" id="KAH3728322.1"/>
    </source>
</evidence>
<evidence type="ECO:0000256" key="1">
    <source>
        <dbReference type="SAM" id="MobiDB-lite"/>
    </source>
</evidence>
<dbReference type="AlphaFoldDB" id="A0A9D4HPJ5"/>
<accession>A0A9D4HPJ5</accession>
<feature type="compositionally biased region" description="Basic and acidic residues" evidence="1">
    <location>
        <begin position="30"/>
        <end position="43"/>
    </location>
</feature>
<organism evidence="2 3">
    <name type="scientific">Dreissena polymorpha</name>
    <name type="common">Zebra mussel</name>
    <name type="synonym">Mytilus polymorpha</name>
    <dbReference type="NCBI Taxonomy" id="45954"/>
    <lineage>
        <taxon>Eukaryota</taxon>
        <taxon>Metazoa</taxon>
        <taxon>Spiralia</taxon>
        <taxon>Lophotrochozoa</taxon>
        <taxon>Mollusca</taxon>
        <taxon>Bivalvia</taxon>
        <taxon>Autobranchia</taxon>
        <taxon>Heteroconchia</taxon>
        <taxon>Euheterodonta</taxon>
        <taxon>Imparidentia</taxon>
        <taxon>Neoheterodontei</taxon>
        <taxon>Myida</taxon>
        <taxon>Dreissenoidea</taxon>
        <taxon>Dreissenidae</taxon>
        <taxon>Dreissena</taxon>
    </lineage>
</organism>
<comment type="caution">
    <text evidence="2">The sequence shown here is derived from an EMBL/GenBank/DDBJ whole genome shotgun (WGS) entry which is preliminary data.</text>
</comment>
<dbReference type="Proteomes" id="UP000828390">
    <property type="component" value="Unassembled WGS sequence"/>
</dbReference>
<protein>
    <submittedName>
        <fullName evidence="2">Uncharacterized protein</fullName>
    </submittedName>
</protein>
<dbReference type="EMBL" id="JAIWYP010000012">
    <property type="protein sequence ID" value="KAH3728322.1"/>
    <property type="molecule type" value="Genomic_DNA"/>
</dbReference>
<keyword evidence="3" id="KW-1185">Reference proteome</keyword>
<feature type="region of interest" description="Disordered" evidence="1">
    <location>
        <begin position="1"/>
        <end position="43"/>
    </location>
</feature>
<reference evidence="2" key="2">
    <citation type="submission" date="2020-11" db="EMBL/GenBank/DDBJ databases">
        <authorList>
            <person name="McCartney M.A."/>
            <person name="Auch B."/>
            <person name="Kono T."/>
            <person name="Mallez S."/>
            <person name="Becker A."/>
            <person name="Gohl D.M."/>
            <person name="Silverstein K.A.T."/>
            <person name="Koren S."/>
            <person name="Bechman K.B."/>
            <person name="Herman A."/>
            <person name="Abrahante J.E."/>
            <person name="Garbe J."/>
        </authorList>
    </citation>
    <scope>NUCLEOTIDE SEQUENCE</scope>
    <source>
        <strain evidence="2">Duluth1</strain>
        <tissue evidence="2">Whole animal</tissue>
    </source>
</reference>
<name>A0A9D4HPJ5_DREPO</name>
<sequence>MQKRLIKRAVRKQETSKQPKQKGKRKPKPIPKEPTRTSIRERRPPIKYEDYEMNMMLTEMHTTDYRLKALNVLVNSGVFDELNSEVVKKIINSVMQ</sequence>
<feature type="compositionally biased region" description="Basic residues" evidence="1">
    <location>
        <begin position="1"/>
        <end position="10"/>
    </location>
</feature>
<feature type="compositionally biased region" description="Basic residues" evidence="1">
    <location>
        <begin position="19"/>
        <end position="29"/>
    </location>
</feature>
<reference evidence="2" key="1">
    <citation type="journal article" date="2019" name="bioRxiv">
        <title>The Genome of the Zebra Mussel, Dreissena polymorpha: A Resource for Invasive Species Research.</title>
        <authorList>
            <person name="McCartney M.A."/>
            <person name="Auch B."/>
            <person name="Kono T."/>
            <person name="Mallez S."/>
            <person name="Zhang Y."/>
            <person name="Obille A."/>
            <person name="Becker A."/>
            <person name="Abrahante J.E."/>
            <person name="Garbe J."/>
            <person name="Badalamenti J.P."/>
            <person name="Herman A."/>
            <person name="Mangelson H."/>
            <person name="Liachko I."/>
            <person name="Sullivan S."/>
            <person name="Sone E.D."/>
            <person name="Koren S."/>
            <person name="Silverstein K.A.T."/>
            <person name="Beckman K.B."/>
            <person name="Gohl D.M."/>
        </authorList>
    </citation>
    <scope>NUCLEOTIDE SEQUENCE</scope>
    <source>
        <strain evidence="2">Duluth1</strain>
        <tissue evidence="2">Whole animal</tissue>
    </source>
</reference>
<gene>
    <name evidence="2" type="ORF">DPMN_054276</name>
</gene>